<dbReference type="Proteomes" id="UP000051461">
    <property type="component" value="Unassembled WGS sequence"/>
</dbReference>
<dbReference type="AlphaFoldDB" id="A0A0R1GMV7"/>
<organism evidence="1 2">
    <name type="scientific">Loigolactobacillus bifermentans DSM 20003</name>
    <dbReference type="NCBI Taxonomy" id="1423726"/>
    <lineage>
        <taxon>Bacteria</taxon>
        <taxon>Bacillati</taxon>
        <taxon>Bacillota</taxon>
        <taxon>Bacilli</taxon>
        <taxon>Lactobacillales</taxon>
        <taxon>Lactobacillaceae</taxon>
        <taxon>Loigolactobacillus</taxon>
    </lineage>
</organism>
<dbReference type="STRING" id="1423726.FC07_GL002074"/>
<reference evidence="1 2" key="1">
    <citation type="journal article" date="2015" name="Genome Announc.">
        <title>Expanding the biotechnology potential of lactobacilli through comparative genomics of 213 strains and associated genera.</title>
        <authorList>
            <person name="Sun Z."/>
            <person name="Harris H.M."/>
            <person name="McCann A."/>
            <person name="Guo C."/>
            <person name="Argimon S."/>
            <person name="Zhang W."/>
            <person name="Yang X."/>
            <person name="Jeffery I.B."/>
            <person name="Cooney J.C."/>
            <person name="Kagawa T.F."/>
            <person name="Liu W."/>
            <person name="Song Y."/>
            <person name="Salvetti E."/>
            <person name="Wrobel A."/>
            <person name="Rasinkangas P."/>
            <person name="Parkhill J."/>
            <person name="Rea M.C."/>
            <person name="O'Sullivan O."/>
            <person name="Ritari J."/>
            <person name="Douillard F.P."/>
            <person name="Paul Ross R."/>
            <person name="Yang R."/>
            <person name="Briner A.E."/>
            <person name="Felis G.E."/>
            <person name="de Vos W.M."/>
            <person name="Barrangou R."/>
            <person name="Klaenhammer T.R."/>
            <person name="Caufield P.W."/>
            <person name="Cui Y."/>
            <person name="Zhang H."/>
            <person name="O'Toole P.W."/>
        </authorList>
    </citation>
    <scope>NUCLEOTIDE SEQUENCE [LARGE SCALE GENOMIC DNA]</scope>
    <source>
        <strain evidence="1 2">DSM 20003</strain>
    </source>
</reference>
<dbReference type="EMBL" id="AZDA01000140">
    <property type="protein sequence ID" value="KRK32642.1"/>
    <property type="molecule type" value="Genomic_DNA"/>
</dbReference>
<dbReference type="OrthoDB" id="1646215at2"/>
<evidence type="ECO:0000313" key="1">
    <source>
        <dbReference type="EMBL" id="KRK32642.1"/>
    </source>
</evidence>
<accession>A0A0R1GMV7</accession>
<keyword evidence="2" id="KW-1185">Reference proteome</keyword>
<dbReference type="Pfam" id="PF06115">
    <property type="entry name" value="DUF956"/>
    <property type="match status" value="1"/>
</dbReference>
<proteinExistence type="predicted"/>
<sequence>MFQSINTTVDLTVSATAYLGVMQGGTIALGDQGFEFQRDHYPDQCVQLPWSEIDFISAKIESGGKKIPRYNVQTKRGVTYVFSSKQPHEVLRIFREHIGAEHVLRAPSMWDVFRNRYRKKKS</sequence>
<dbReference type="InterPro" id="IPR010360">
    <property type="entry name" value="DUF956"/>
</dbReference>
<evidence type="ECO:0000313" key="2">
    <source>
        <dbReference type="Proteomes" id="UP000051461"/>
    </source>
</evidence>
<gene>
    <name evidence="1" type="ORF">FC07_GL002074</name>
</gene>
<protein>
    <recommendedName>
        <fullName evidence="3">DUF956 family protein</fullName>
    </recommendedName>
</protein>
<comment type="caution">
    <text evidence="1">The sequence shown here is derived from an EMBL/GenBank/DDBJ whole genome shotgun (WGS) entry which is preliminary data.</text>
</comment>
<dbReference type="RefSeq" id="WP_057905901.1">
    <property type="nucleotide sequence ID" value="NZ_AZDA01000140.1"/>
</dbReference>
<dbReference type="PATRIC" id="fig|1423726.3.peg.2150"/>
<name>A0A0R1GMV7_9LACO</name>
<evidence type="ECO:0008006" key="3">
    <source>
        <dbReference type="Google" id="ProtNLM"/>
    </source>
</evidence>